<proteinExistence type="predicted"/>
<feature type="region of interest" description="Disordered" evidence="1">
    <location>
        <begin position="30"/>
        <end position="52"/>
    </location>
</feature>
<evidence type="ECO:0000259" key="3">
    <source>
        <dbReference type="Pfam" id="PF10646"/>
    </source>
</evidence>
<dbReference type="EMBL" id="FNPH01000003">
    <property type="protein sequence ID" value="SDY70937.1"/>
    <property type="molecule type" value="Genomic_DNA"/>
</dbReference>
<dbReference type="OrthoDB" id="5172668at2"/>
<feature type="domain" description="GerMN" evidence="3">
    <location>
        <begin position="188"/>
        <end position="297"/>
    </location>
</feature>
<dbReference type="Proteomes" id="UP000242415">
    <property type="component" value="Unassembled WGS sequence"/>
</dbReference>
<feature type="signal peptide" evidence="2">
    <location>
        <begin position="1"/>
        <end position="19"/>
    </location>
</feature>
<dbReference type="PROSITE" id="PS51257">
    <property type="entry name" value="PROKAR_LIPOPROTEIN"/>
    <property type="match status" value="1"/>
</dbReference>
<name>A0A1H3M2G8_9ACTN</name>
<dbReference type="AlphaFoldDB" id="A0A1H3M2G8"/>
<gene>
    <name evidence="5" type="ORF">SAMN05444365_103207</name>
</gene>
<evidence type="ECO:0000313" key="5">
    <source>
        <dbReference type="EMBL" id="SDY70937.1"/>
    </source>
</evidence>
<evidence type="ECO:0000256" key="1">
    <source>
        <dbReference type="SAM" id="MobiDB-lite"/>
    </source>
</evidence>
<dbReference type="Pfam" id="PF10647">
    <property type="entry name" value="Gmad1"/>
    <property type="match status" value="1"/>
</dbReference>
<keyword evidence="2" id="KW-0732">Signal</keyword>
<dbReference type="InterPro" id="IPR011044">
    <property type="entry name" value="Quino_amine_DH_bsu"/>
</dbReference>
<dbReference type="SUPFAM" id="SSF50969">
    <property type="entry name" value="YVTN repeat-like/Quinoprotein amine dehydrogenase"/>
    <property type="match status" value="1"/>
</dbReference>
<keyword evidence="6" id="KW-1185">Reference proteome</keyword>
<accession>A0A1H3M2G8</accession>
<dbReference type="InterPro" id="IPR018910">
    <property type="entry name" value="LpqB_C"/>
</dbReference>
<sequence>MTRRPLAVFAAAVMVAAVAACGIPDQTDVAVDGQRPAPGLASGPQFGQRPPTRMAAQDTETFVENFLKAAAGETGHAAVNQVRDFVAPKARDRVKEQKPEVTLRVIRLLERPRITGAGAEADEVRLRVQQLGVLKPNGALEPPDTRETEYTFTVGSVEGEAGKFVLVPPPVLLLSEDGLSTLYLQQAVYFWDLEQRVLVPDLRYLPLAVPRERRRNELLDALLSGPSSAIEKIVQALPAGTKSARNVPDTNDVLKISLTADAAPAGDARQLEPLAAQLMWSLWPDFGKSLELTIEGQAPRTFRGVELLAANPAHELAQTPERFCVYQGQVRRLTSSTRADEPVPLLTPAVNRNVVSAALRRDGDVTSAALVVRHGQARRIVIGSGPAQGGTFQTLAGAFGTVGRPVWLKGPGNVGLVPADGRLLQFQVGSPALTEVNLPGLPDRVTAVGAAPDGHRIVLVVAGRLYVAALSRGEAAEVQSVRELPTSLNRLTSADWTTENSVVAAGLNPERRPVLYDITVDGAIEIRPTRDLGTADVTHLAAYPASPLGSTGGYRMYVANGIAYDQLGPGEEIRADEIAGATTGASPTASPRSSGATAPFFLS</sequence>
<dbReference type="Pfam" id="PF10646">
    <property type="entry name" value="Germane"/>
    <property type="match status" value="1"/>
</dbReference>
<reference evidence="6" key="1">
    <citation type="submission" date="2016-10" db="EMBL/GenBank/DDBJ databases">
        <authorList>
            <person name="Varghese N."/>
            <person name="Submissions S."/>
        </authorList>
    </citation>
    <scope>NUCLEOTIDE SEQUENCE [LARGE SCALE GENOMIC DNA]</scope>
    <source>
        <strain evidence="6">DSM 45245</strain>
    </source>
</reference>
<feature type="chain" id="PRO_5039361700" description="Sporulation and spore germination" evidence="2">
    <location>
        <begin position="20"/>
        <end position="603"/>
    </location>
</feature>
<protein>
    <recommendedName>
        <fullName evidence="7">Sporulation and spore germination</fullName>
    </recommendedName>
</protein>
<feature type="region of interest" description="Disordered" evidence="1">
    <location>
        <begin position="582"/>
        <end position="603"/>
    </location>
</feature>
<dbReference type="InterPro" id="IPR019606">
    <property type="entry name" value="GerMN"/>
</dbReference>
<evidence type="ECO:0008006" key="7">
    <source>
        <dbReference type="Google" id="ProtNLM"/>
    </source>
</evidence>
<evidence type="ECO:0000256" key="2">
    <source>
        <dbReference type="SAM" id="SignalP"/>
    </source>
</evidence>
<feature type="domain" description="Lipoprotein LpqB C-terminal" evidence="4">
    <location>
        <begin position="338"/>
        <end position="538"/>
    </location>
</feature>
<evidence type="ECO:0000259" key="4">
    <source>
        <dbReference type="Pfam" id="PF10647"/>
    </source>
</evidence>
<evidence type="ECO:0000313" key="6">
    <source>
        <dbReference type="Proteomes" id="UP000242415"/>
    </source>
</evidence>
<dbReference type="STRING" id="405436.SAMN05444365_103207"/>
<organism evidence="5 6">
    <name type="scientific">Micromonospora pattaloongensis</name>
    <dbReference type="NCBI Taxonomy" id="405436"/>
    <lineage>
        <taxon>Bacteria</taxon>
        <taxon>Bacillati</taxon>
        <taxon>Actinomycetota</taxon>
        <taxon>Actinomycetes</taxon>
        <taxon>Micromonosporales</taxon>
        <taxon>Micromonosporaceae</taxon>
        <taxon>Micromonospora</taxon>
    </lineage>
</organism>